<dbReference type="Pfam" id="PF03350">
    <property type="entry name" value="UPF0114"/>
    <property type="match status" value="1"/>
</dbReference>
<protein>
    <recommendedName>
        <fullName evidence="7">UPF0114 protein KAM343_29480</fullName>
    </recommendedName>
</protein>
<dbReference type="RefSeq" id="WP_223916585.1">
    <property type="nucleotide sequence ID" value="NZ_BPNG01000064.1"/>
</dbReference>
<dbReference type="PANTHER" id="PTHR38596">
    <property type="entry name" value="UPF0114 PROTEIN YQHA"/>
    <property type="match status" value="1"/>
</dbReference>
<evidence type="ECO:0000313" key="8">
    <source>
        <dbReference type="EMBL" id="GJA42152.1"/>
    </source>
</evidence>
<comment type="similarity">
    <text evidence="2 7">Belongs to the UPF0114 family.</text>
</comment>
<comment type="caution">
    <text evidence="8">The sequence shown here is derived from an EMBL/GenBank/DDBJ whole genome shotgun (WGS) entry which is preliminary data.</text>
</comment>
<dbReference type="PANTHER" id="PTHR38596:SF1">
    <property type="entry name" value="UPF0114 PROTEIN YQHA"/>
    <property type="match status" value="1"/>
</dbReference>
<proteinExistence type="inferred from homology"/>
<evidence type="ECO:0000256" key="1">
    <source>
        <dbReference type="ARBA" id="ARBA00004651"/>
    </source>
</evidence>
<evidence type="ECO:0000256" key="2">
    <source>
        <dbReference type="ARBA" id="ARBA00005774"/>
    </source>
</evidence>
<gene>
    <name evidence="8" type="ORF">KAM343_29480</name>
    <name evidence="9" type="ORF">VCX44_13755</name>
</gene>
<dbReference type="EMBL" id="BPNI01000066">
    <property type="protein sequence ID" value="GJA42152.1"/>
    <property type="molecule type" value="Genomic_DNA"/>
</dbReference>
<keyword evidence="11" id="KW-1185">Reference proteome</keyword>
<dbReference type="Proteomes" id="UP000886939">
    <property type="component" value="Unassembled WGS sequence"/>
</dbReference>
<dbReference type="InterPro" id="IPR020761">
    <property type="entry name" value="UPF0114_bac"/>
</dbReference>
<keyword evidence="5 7" id="KW-1133">Transmembrane helix</keyword>
<dbReference type="GO" id="GO:0005886">
    <property type="term" value="C:plasma membrane"/>
    <property type="evidence" value="ECO:0007669"/>
    <property type="project" value="UniProtKB-SubCell"/>
</dbReference>
<reference evidence="9 11" key="2">
    <citation type="submission" date="2023-12" db="EMBL/GenBank/DDBJ databases">
        <title>Characterization of antibiotic resistance in Aeromonas spp. in hospital effluent.</title>
        <authorList>
            <person name="Negoseki B.R.S."/>
            <person name="Krul D."/>
            <person name="Siqueira A.C."/>
            <person name="Almeida M."/>
            <person name="Mesa D."/>
            <person name="Conte D."/>
            <person name="Dalla-Costa L.M."/>
        </authorList>
    </citation>
    <scope>NUCLEOTIDE SEQUENCE [LARGE SCALE GENOMIC DNA]</scope>
    <source>
        <strain evidence="9 11">36v</strain>
    </source>
</reference>
<accession>A0AAV4YPN0</accession>
<keyword evidence="3 7" id="KW-1003">Cell membrane</keyword>
<evidence type="ECO:0000256" key="6">
    <source>
        <dbReference type="ARBA" id="ARBA00023136"/>
    </source>
</evidence>
<evidence type="ECO:0000313" key="9">
    <source>
        <dbReference type="EMBL" id="MEA9436841.1"/>
    </source>
</evidence>
<evidence type="ECO:0000256" key="7">
    <source>
        <dbReference type="HAMAP-Rule" id="MF_00143"/>
    </source>
</evidence>
<feature type="transmembrane region" description="Helical" evidence="7">
    <location>
        <begin position="57"/>
        <end position="80"/>
    </location>
</feature>
<comment type="subcellular location">
    <subcellularLocation>
        <location evidence="1 7">Cell membrane</location>
        <topology evidence="1 7">Multi-pass membrane protein</topology>
    </subcellularLocation>
</comment>
<evidence type="ECO:0000256" key="5">
    <source>
        <dbReference type="ARBA" id="ARBA00022989"/>
    </source>
</evidence>
<keyword evidence="6 7" id="KW-0472">Membrane</keyword>
<evidence type="ECO:0000256" key="4">
    <source>
        <dbReference type="ARBA" id="ARBA00022692"/>
    </source>
</evidence>
<evidence type="ECO:0000313" key="11">
    <source>
        <dbReference type="Proteomes" id="UP001304847"/>
    </source>
</evidence>
<dbReference type="InterPro" id="IPR005134">
    <property type="entry name" value="UPF0114"/>
</dbReference>
<organism evidence="8 10">
    <name type="scientific">Aeromonas caviae</name>
    <name type="common">Aeromonas punctata</name>
    <dbReference type="NCBI Taxonomy" id="648"/>
    <lineage>
        <taxon>Bacteria</taxon>
        <taxon>Pseudomonadati</taxon>
        <taxon>Pseudomonadota</taxon>
        <taxon>Gammaproteobacteria</taxon>
        <taxon>Aeromonadales</taxon>
        <taxon>Aeromonadaceae</taxon>
        <taxon>Aeromonas</taxon>
    </lineage>
</organism>
<reference evidence="8" key="1">
    <citation type="submission" date="2021-07" db="EMBL/GenBank/DDBJ databases">
        <title>Draft genome sequence of carbapenem-resistant Aeromonas spp. in Japan.</title>
        <authorList>
            <person name="Maehana S."/>
            <person name="Suzuki M."/>
            <person name="Kitasato H."/>
        </authorList>
    </citation>
    <scope>NUCLEOTIDE SEQUENCE</scope>
    <source>
        <strain evidence="8">KAM343</strain>
    </source>
</reference>
<name>A0AAV4YPN0_AERCA</name>
<dbReference type="HAMAP" id="MF_00143">
    <property type="entry name" value="UPF0114"/>
    <property type="match status" value="1"/>
</dbReference>
<keyword evidence="4 7" id="KW-0812">Transmembrane</keyword>
<sequence length="163" mass="18328">MRRFNVMLNGSRLMMFPFYVCILICVALLMVKFAMQLYVLCRDIIDIHYLDLITGVLTLVDFVLVAQMLILVAICGYVQFIKTPEQRAALGDNWLSKINFASLKLIVINSLVTIAGIEVLKAFLDDGTGTGNEIEMKWSVIVFLAFSTAALIYAVTERLAEHK</sequence>
<evidence type="ECO:0000256" key="3">
    <source>
        <dbReference type="ARBA" id="ARBA00022475"/>
    </source>
</evidence>
<evidence type="ECO:0000313" key="10">
    <source>
        <dbReference type="Proteomes" id="UP000886939"/>
    </source>
</evidence>
<dbReference type="AlphaFoldDB" id="A0AAV4YPN0"/>
<feature type="transmembrane region" description="Helical" evidence="7">
    <location>
        <begin position="101"/>
        <end position="124"/>
    </location>
</feature>
<dbReference type="EMBL" id="JAYGOJ010000071">
    <property type="protein sequence ID" value="MEA9436841.1"/>
    <property type="molecule type" value="Genomic_DNA"/>
</dbReference>
<dbReference type="Proteomes" id="UP001304847">
    <property type="component" value="Unassembled WGS sequence"/>
</dbReference>
<feature type="transmembrane region" description="Helical" evidence="7">
    <location>
        <begin position="136"/>
        <end position="155"/>
    </location>
</feature>